<dbReference type="AlphaFoldDB" id="G8LWJ9"/>
<dbReference type="NCBIfam" id="TIGR02896">
    <property type="entry name" value="spore_III_AF"/>
    <property type="match status" value="1"/>
</dbReference>
<keyword evidence="1" id="KW-0472">Membrane</keyword>
<evidence type="ECO:0000313" key="2">
    <source>
        <dbReference type="EMBL" id="AEV68667.1"/>
    </source>
</evidence>
<accession>G8LWJ9</accession>
<keyword evidence="3" id="KW-1185">Reference proteome</keyword>
<feature type="transmembrane region" description="Helical" evidence="1">
    <location>
        <begin position="9"/>
        <end position="28"/>
    </location>
</feature>
<dbReference type="OrthoDB" id="1738919at2"/>
<name>G8LWJ9_ACECE</name>
<keyword evidence="1" id="KW-1133">Transmembrane helix</keyword>
<dbReference type="EMBL" id="CP003065">
    <property type="protein sequence ID" value="AEV68667.1"/>
    <property type="molecule type" value="Genomic_DNA"/>
</dbReference>
<reference evidence="2 3" key="2">
    <citation type="journal article" date="2012" name="Stand. Genomic Sci.">
        <title>Complete Genome Sequence of Clostridium clariflavum DSM 19732.</title>
        <authorList>
            <person name="Izquierdo J.A."/>
            <person name="Goodwin L."/>
            <person name="Davenport K.W."/>
            <person name="Teshima H."/>
            <person name="Bruce D."/>
            <person name="Detter C."/>
            <person name="Tapia R."/>
            <person name="Han S."/>
            <person name="Land M."/>
            <person name="Hauser L."/>
            <person name="Jeffries C.D."/>
            <person name="Han J."/>
            <person name="Pitluck S."/>
            <person name="Nolan M."/>
            <person name="Chen A."/>
            <person name="Huntemann M."/>
            <person name="Mavromatis K."/>
            <person name="Mikhailova N."/>
            <person name="Liolios K."/>
            <person name="Woyke T."/>
            <person name="Lynd L.R."/>
        </authorList>
    </citation>
    <scope>NUCLEOTIDE SEQUENCE [LARGE SCALE GENOMIC DNA]</scope>
    <source>
        <strain evidence="3">DSM 19732 / NBRC 101661 / EBR45</strain>
    </source>
</reference>
<keyword evidence="1" id="KW-0812">Transmembrane</keyword>
<sequence length="211" mass="24414" precursor="true">MIEFLKEWCLNIAALVIFIVLLEMLLPSEKMKKMVNLVSGLILVIALINPVLGFLQRGIDLEVYQMSSSNFIDKKEIMANSQVLREEQTRQITDLYRNKVISQVESLVREVKGVLDVKADVIINDDYSDEKFGEVKRIYLELKLGEEDEKAKGIEKVKSIDKVKIVVGKEKKQESEEWTNTKIDEEIRKEIEKRIENMLNIQKENIVISVT</sequence>
<dbReference type="HOGENOM" id="CLU_094201_1_1_9"/>
<gene>
    <name evidence="2" type="ordered locus">Clocl_2070</name>
</gene>
<dbReference type="eggNOG" id="ENOG5032WKB">
    <property type="taxonomic scope" value="Bacteria"/>
</dbReference>
<evidence type="ECO:0000256" key="1">
    <source>
        <dbReference type="SAM" id="Phobius"/>
    </source>
</evidence>
<dbReference type="Pfam" id="PF09581">
    <property type="entry name" value="Spore_III_AF"/>
    <property type="match status" value="1"/>
</dbReference>
<dbReference type="InterPro" id="IPR014245">
    <property type="entry name" value="Spore_III_AF"/>
</dbReference>
<protein>
    <submittedName>
        <fullName evidence="2">Stage III sporulation protein AF</fullName>
    </submittedName>
</protein>
<organism evidence="2 3">
    <name type="scientific">Acetivibrio clariflavus (strain DSM 19732 / NBRC 101661 / EBR45)</name>
    <name type="common">Clostridium clariflavum</name>
    <dbReference type="NCBI Taxonomy" id="720554"/>
    <lineage>
        <taxon>Bacteria</taxon>
        <taxon>Bacillati</taxon>
        <taxon>Bacillota</taxon>
        <taxon>Clostridia</taxon>
        <taxon>Eubacteriales</taxon>
        <taxon>Oscillospiraceae</taxon>
        <taxon>Acetivibrio</taxon>
    </lineage>
</organism>
<dbReference type="KEGG" id="ccl:Clocl_2070"/>
<dbReference type="RefSeq" id="WP_014255247.1">
    <property type="nucleotide sequence ID" value="NC_016627.1"/>
</dbReference>
<reference evidence="3" key="1">
    <citation type="submission" date="2011-12" db="EMBL/GenBank/DDBJ databases">
        <title>Complete sequence of Clostridium clariflavum DSM 19732.</title>
        <authorList>
            <consortium name="US DOE Joint Genome Institute"/>
            <person name="Lucas S."/>
            <person name="Han J."/>
            <person name="Lapidus A."/>
            <person name="Cheng J.-F."/>
            <person name="Goodwin L."/>
            <person name="Pitluck S."/>
            <person name="Peters L."/>
            <person name="Teshima H."/>
            <person name="Detter J.C."/>
            <person name="Han C."/>
            <person name="Tapia R."/>
            <person name="Land M."/>
            <person name="Hauser L."/>
            <person name="Kyrpides N."/>
            <person name="Ivanova N."/>
            <person name="Pagani I."/>
            <person name="Kitzmiller T."/>
            <person name="Lynd L."/>
            <person name="Izquierdo J."/>
            <person name="Woyke T."/>
        </authorList>
    </citation>
    <scope>NUCLEOTIDE SEQUENCE [LARGE SCALE GENOMIC DNA]</scope>
    <source>
        <strain evidence="3">DSM 19732 / NBRC 101661 / EBR45</strain>
    </source>
</reference>
<feature type="transmembrane region" description="Helical" evidence="1">
    <location>
        <begin position="34"/>
        <end position="55"/>
    </location>
</feature>
<evidence type="ECO:0000313" key="3">
    <source>
        <dbReference type="Proteomes" id="UP000005435"/>
    </source>
</evidence>
<proteinExistence type="predicted"/>
<dbReference type="Proteomes" id="UP000005435">
    <property type="component" value="Chromosome"/>
</dbReference>
<dbReference type="STRING" id="720554.Clocl_2070"/>